<keyword evidence="5" id="KW-1185">Reference proteome</keyword>
<evidence type="ECO:0000256" key="1">
    <source>
        <dbReference type="ARBA" id="ARBA00006525"/>
    </source>
</evidence>
<evidence type="ECO:0000313" key="4">
    <source>
        <dbReference type="EMBL" id="MBJ8325524.1"/>
    </source>
</evidence>
<feature type="domain" description="Smf/DprA SLOG" evidence="2">
    <location>
        <begin position="72"/>
        <end position="277"/>
    </location>
</feature>
<name>A0ABS0ZHP7_9STRE</name>
<proteinExistence type="inferred from homology"/>
<feature type="domain" description="DNA processing protein A sterile alpha motif" evidence="3">
    <location>
        <begin position="1"/>
        <end position="62"/>
    </location>
</feature>
<dbReference type="InterPro" id="IPR003488">
    <property type="entry name" value="DprA"/>
</dbReference>
<dbReference type="Pfam" id="PF02481">
    <property type="entry name" value="DNA_processg_A"/>
    <property type="match status" value="1"/>
</dbReference>
<dbReference type="EMBL" id="JAENBO010000001">
    <property type="protein sequence ID" value="MBJ8325524.1"/>
    <property type="molecule type" value="Genomic_DNA"/>
</dbReference>
<reference evidence="4 5" key="1">
    <citation type="journal article" date="2021" name="Int. J. Syst. Evol. Microbiol.">
        <title>Streptococcus vicugnae sp. nov., isolated from faeces of alpacas (Vicugna pacos) and cattle (Bos taurus), Streptococcus zalophi sp. nov., and Streptococcus pacificus sp. nov., isolated from respiratory tract of California sea lions (Zalophus californianus).</title>
        <authorList>
            <person name="Volokhov D.V."/>
            <person name="Zagorodnyaya T.A."/>
            <person name="Shen Z."/>
            <person name="Blom J."/>
            <person name="Furtak V.A."/>
            <person name="Eisenberg T."/>
            <person name="Fan P."/>
            <person name="Jeong K.C."/>
            <person name="Gao Y."/>
            <person name="Zhang S."/>
            <person name="Amselle M."/>
        </authorList>
    </citation>
    <scope>NUCLEOTIDE SEQUENCE [LARGE SCALE GENOMIC DNA]</scope>
    <source>
        <strain evidence="4 5">CSL7591</strain>
    </source>
</reference>
<comment type="caution">
    <text evidence="4">The sequence shown here is derived from an EMBL/GenBank/DDBJ whole genome shotgun (WGS) entry which is preliminary data.</text>
</comment>
<accession>A0ABS0ZHP7</accession>
<dbReference type="PANTHER" id="PTHR43022">
    <property type="entry name" value="PROTEIN SMF"/>
    <property type="match status" value="1"/>
</dbReference>
<evidence type="ECO:0000259" key="3">
    <source>
        <dbReference type="Pfam" id="PF18255"/>
    </source>
</evidence>
<evidence type="ECO:0000313" key="5">
    <source>
        <dbReference type="Proteomes" id="UP000653045"/>
    </source>
</evidence>
<dbReference type="InterPro" id="IPR041104">
    <property type="entry name" value="SAM_DprA"/>
</dbReference>
<organism evidence="4 5">
    <name type="scientific">Streptococcus pacificus</name>
    <dbReference type="NCBI Taxonomy" id="2740577"/>
    <lineage>
        <taxon>Bacteria</taxon>
        <taxon>Bacillati</taxon>
        <taxon>Bacillota</taxon>
        <taxon>Bacilli</taxon>
        <taxon>Lactobacillales</taxon>
        <taxon>Streptococcaceae</taxon>
        <taxon>Streptococcus</taxon>
    </lineage>
</organism>
<protein>
    <submittedName>
        <fullName evidence="4">DNA-protecting protein DprA</fullName>
    </submittedName>
</protein>
<comment type="similarity">
    <text evidence="1">Belongs to the DprA/Smf family.</text>
</comment>
<dbReference type="Gene3D" id="3.40.50.450">
    <property type="match status" value="1"/>
</dbReference>
<gene>
    <name evidence="4" type="primary">dprA</name>
    <name evidence="4" type="ORF">JHK62_02360</name>
</gene>
<dbReference type="PANTHER" id="PTHR43022:SF1">
    <property type="entry name" value="PROTEIN SMF"/>
    <property type="match status" value="1"/>
</dbReference>
<dbReference type="SUPFAM" id="SSF102405">
    <property type="entry name" value="MCP/YpsA-like"/>
    <property type="match status" value="1"/>
</dbReference>
<sequence length="280" mass="31227">MNNFELFKLKKAGLSNQNLLHLLDYRKSHHEKLSLKNIAVVSGVKSPNQFIQAYKTLDLKELKKTFYQFPTLSILDDCYPHALKNSHNPPVLLFYQGNIELLSFPMLAVVGARMASQKGVRVVRKLISELGNQFVIVSGLAKGVDTAAHLAVLKNGGKTIAVIGTGLDTFYPKENELLQEYLAKNHLILSEYEPKAKPLRYHFPERNRIIASLSQGVIVVEAKLRSGSLITCERAMEEGRDVFAVPGNIMDGKSEGCHRLIKEGAKCITSGLDVILEYQH</sequence>
<evidence type="ECO:0000259" key="2">
    <source>
        <dbReference type="Pfam" id="PF02481"/>
    </source>
</evidence>
<dbReference type="Pfam" id="PF18255">
    <property type="entry name" value="SAM_DprA"/>
    <property type="match status" value="1"/>
</dbReference>
<dbReference type="InterPro" id="IPR057666">
    <property type="entry name" value="DrpA_SLOG"/>
</dbReference>
<dbReference type="NCBIfam" id="TIGR00732">
    <property type="entry name" value="dprA"/>
    <property type="match status" value="1"/>
</dbReference>
<dbReference type="RefSeq" id="WP_199575072.1">
    <property type="nucleotide sequence ID" value="NZ_JAENBO010000001.1"/>
</dbReference>
<dbReference type="Proteomes" id="UP000653045">
    <property type="component" value="Unassembled WGS sequence"/>
</dbReference>